<accession>A0A7D7QZ21</accession>
<dbReference type="KEGG" id="gji:H1R19_05515"/>
<dbReference type="Proteomes" id="UP000515663">
    <property type="component" value="Chromosome"/>
</dbReference>
<keyword evidence="2" id="KW-1185">Reference proteome</keyword>
<dbReference type="EMBL" id="CP059491">
    <property type="protein sequence ID" value="QMT02609.1"/>
    <property type="molecule type" value="Genomic_DNA"/>
</dbReference>
<organism evidence="1 2">
    <name type="scientific">Gordonia jinghuaiqii</name>
    <dbReference type="NCBI Taxonomy" id="2758710"/>
    <lineage>
        <taxon>Bacteria</taxon>
        <taxon>Bacillati</taxon>
        <taxon>Actinomycetota</taxon>
        <taxon>Actinomycetes</taxon>
        <taxon>Mycobacteriales</taxon>
        <taxon>Gordoniaceae</taxon>
        <taxon>Gordonia</taxon>
    </lineage>
</organism>
<gene>
    <name evidence="1" type="ORF">H1R19_05515</name>
</gene>
<proteinExistence type="predicted"/>
<name>A0A7D7QZ21_9ACTN</name>
<evidence type="ECO:0000313" key="2">
    <source>
        <dbReference type="Proteomes" id="UP000515663"/>
    </source>
</evidence>
<protein>
    <submittedName>
        <fullName evidence="1">Uncharacterized protein</fullName>
    </submittedName>
</protein>
<dbReference type="RefSeq" id="WP_219850790.1">
    <property type="nucleotide sequence ID" value="NZ_CP059491.1"/>
</dbReference>
<dbReference type="AlphaFoldDB" id="A0A7D7QZ21"/>
<sequence length="253" mass="27832">MSADFNAGVDAMLRAASQHRAQQADAIGSRRRTSAAVATEYFRHVVPMGAEAFSVLARRGLPVRSGDPSGHDPRARYIRLSPSGTVKDPGAWARGTFFLTDLRFLHASGLLIHRDCLRYRSGEAERYRRGGGIGEPPPQPPRGVQPSSDGLFTWYDEAGLRHEFTRTYRALSGGPLSDILAPERRPATDNDGFVHVDFDSDTTYVAWQFLDGGASKGAIGDYLADDLRVETLHAYLTRLVAHEVVLQERRVGP</sequence>
<evidence type="ECO:0000313" key="1">
    <source>
        <dbReference type="EMBL" id="QMT02609.1"/>
    </source>
</evidence>
<reference evidence="2" key="1">
    <citation type="submission" date="2020-07" db="EMBL/GenBank/DDBJ databases">
        <title>novel species isolated from the respiratory tract of Marmot.</title>
        <authorList>
            <person name="Zhang G."/>
        </authorList>
    </citation>
    <scope>NUCLEOTIDE SEQUENCE [LARGE SCALE GENOMIC DNA]</scope>
    <source>
        <strain evidence="2">686</strain>
    </source>
</reference>